<sequence>MSRVVVATAVLCLLAAQPASAAWETNAPGTAKAKAGTVQPLVITSCAKGTPTVVKWEPVPGASMYTVLWQQGNGANAPYANSGTTSALTYSVPDSISRVRVQATVGSWSTSHTQIDCS</sequence>
<evidence type="ECO:0000256" key="1">
    <source>
        <dbReference type="SAM" id="SignalP"/>
    </source>
</evidence>
<dbReference type="AlphaFoldDB" id="A0A7C9W8E4"/>
<feature type="signal peptide" evidence="1">
    <location>
        <begin position="1"/>
        <end position="21"/>
    </location>
</feature>
<evidence type="ECO:0008006" key="4">
    <source>
        <dbReference type="Google" id="ProtNLM"/>
    </source>
</evidence>
<comment type="caution">
    <text evidence="2">The sequence shown here is derived from an EMBL/GenBank/DDBJ whole genome shotgun (WGS) entry which is preliminary data.</text>
</comment>
<evidence type="ECO:0000313" key="3">
    <source>
        <dbReference type="Proteomes" id="UP000481360"/>
    </source>
</evidence>
<reference evidence="2 3" key="1">
    <citation type="submission" date="2020-03" db="EMBL/GenBank/DDBJ databases">
        <title>Isolation and identification of active actinomycetes.</title>
        <authorList>
            <person name="Sun X."/>
        </authorList>
    </citation>
    <scope>NUCLEOTIDE SEQUENCE [LARGE SCALE GENOMIC DNA]</scope>
    <source>
        <strain evidence="2 3">NEAU-D13</strain>
    </source>
</reference>
<organism evidence="2 3">
    <name type="scientific">Lentzea alba</name>
    <dbReference type="NCBI Taxonomy" id="2714351"/>
    <lineage>
        <taxon>Bacteria</taxon>
        <taxon>Bacillati</taxon>
        <taxon>Actinomycetota</taxon>
        <taxon>Actinomycetes</taxon>
        <taxon>Pseudonocardiales</taxon>
        <taxon>Pseudonocardiaceae</taxon>
        <taxon>Lentzea</taxon>
    </lineage>
</organism>
<keyword evidence="1" id="KW-0732">Signal</keyword>
<dbReference type="EMBL" id="JAAMPJ010000016">
    <property type="protein sequence ID" value="NGY65379.1"/>
    <property type="molecule type" value="Genomic_DNA"/>
</dbReference>
<evidence type="ECO:0000313" key="2">
    <source>
        <dbReference type="EMBL" id="NGY65379.1"/>
    </source>
</evidence>
<keyword evidence="3" id="KW-1185">Reference proteome</keyword>
<feature type="chain" id="PRO_5028902627" description="Fibronectin type-III domain-containing protein" evidence="1">
    <location>
        <begin position="22"/>
        <end position="118"/>
    </location>
</feature>
<dbReference type="Proteomes" id="UP000481360">
    <property type="component" value="Unassembled WGS sequence"/>
</dbReference>
<proteinExistence type="predicted"/>
<protein>
    <recommendedName>
        <fullName evidence="4">Fibronectin type-III domain-containing protein</fullName>
    </recommendedName>
</protein>
<name>A0A7C9W8E4_9PSEU</name>
<accession>A0A7C9W8E4</accession>
<gene>
    <name evidence="2" type="ORF">G7043_41450</name>
</gene>
<dbReference type="RefSeq" id="WP_166054213.1">
    <property type="nucleotide sequence ID" value="NZ_JAAMPJ010000016.1"/>
</dbReference>